<keyword evidence="2" id="KW-0805">Transcription regulation</keyword>
<dbReference type="PANTHER" id="PTHR42756:SF1">
    <property type="entry name" value="TRANSCRIPTIONAL REPRESSOR OF EMRAB OPERON"/>
    <property type="match status" value="1"/>
</dbReference>
<dbReference type="Gene3D" id="1.10.10.10">
    <property type="entry name" value="Winged helix-like DNA-binding domain superfamily/Winged helix DNA-binding domain"/>
    <property type="match status" value="1"/>
</dbReference>
<dbReference type="InterPro" id="IPR000835">
    <property type="entry name" value="HTH_MarR-typ"/>
</dbReference>
<dbReference type="PROSITE" id="PS50995">
    <property type="entry name" value="HTH_MARR_2"/>
    <property type="match status" value="1"/>
</dbReference>
<accession>A0A1M4U7S0</accession>
<dbReference type="STRING" id="112248.SAMN05444392_101860"/>
<evidence type="ECO:0000259" key="8">
    <source>
        <dbReference type="PROSITE" id="PS50995"/>
    </source>
</evidence>
<reference evidence="9 10" key="1">
    <citation type="submission" date="2016-11" db="EMBL/GenBank/DDBJ databases">
        <authorList>
            <person name="Jaros S."/>
            <person name="Januszkiewicz K."/>
            <person name="Wedrychowicz H."/>
        </authorList>
    </citation>
    <scope>NUCLEOTIDE SEQUENCE [LARGE SCALE GENOMIC DNA]</scope>
    <source>
        <strain evidence="9 10">DSM 44666</strain>
    </source>
</reference>
<dbReference type="EMBL" id="FQVL01000001">
    <property type="protein sequence ID" value="SHE52819.1"/>
    <property type="molecule type" value="Genomic_DNA"/>
</dbReference>
<evidence type="ECO:0000256" key="4">
    <source>
        <dbReference type="ARBA" id="ARBA00023163"/>
    </source>
</evidence>
<sequence length="138" mass="16444">MHNRIDLFLELEHVFRLFFRQYRKDLNKLIGDTMTGTEYSFLYHLSTKSPQIVTELSQEFHVSVSHITHIIDQLESKELVFRRRSQTDKRVVEIHISEQGNSCVNEISQRKHEYIAAQFSKLTTNELVKLTQLFKKMM</sequence>
<protein>
    <recommendedName>
        <fullName evidence="6">HTH-type transcriptional regulator SarZ</fullName>
    </recommendedName>
    <alternativeName>
        <fullName evidence="7">Staphylococcal accessory regulator Z</fullName>
    </alternativeName>
</protein>
<dbReference type="InterPro" id="IPR055166">
    <property type="entry name" value="Transc_reg_Sar_Rot_HTH"/>
</dbReference>
<feature type="domain" description="HTH marR-type" evidence="8">
    <location>
        <begin position="4"/>
        <end position="138"/>
    </location>
</feature>
<dbReference type="Pfam" id="PF22381">
    <property type="entry name" value="Staph_reg_Sar_Rot"/>
    <property type="match status" value="1"/>
</dbReference>
<dbReference type="GO" id="GO:0003677">
    <property type="term" value="F:DNA binding"/>
    <property type="evidence" value="ECO:0007669"/>
    <property type="project" value="UniProtKB-KW"/>
</dbReference>
<evidence type="ECO:0000256" key="2">
    <source>
        <dbReference type="ARBA" id="ARBA00023015"/>
    </source>
</evidence>
<evidence type="ECO:0000256" key="6">
    <source>
        <dbReference type="ARBA" id="ARBA00047188"/>
    </source>
</evidence>
<keyword evidence="4" id="KW-0804">Transcription</keyword>
<evidence type="ECO:0000256" key="7">
    <source>
        <dbReference type="ARBA" id="ARBA00047207"/>
    </source>
</evidence>
<dbReference type="InterPro" id="IPR036390">
    <property type="entry name" value="WH_DNA-bd_sf"/>
</dbReference>
<evidence type="ECO:0000256" key="3">
    <source>
        <dbReference type="ARBA" id="ARBA00023125"/>
    </source>
</evidence>
<evidence type="ECO:0000256" key="5">
    <source>
        <dbReference type="ARBA" id="ARBA00046337"/>
    </source>
</evidence>
<dbReference type="GO" id="GO:0003700">
    <property type="term" value="F:DNA-binding transcription factor activity"/>
    <property type="evidence" value="ECO:0007669"/>
    <property type="project" value="InterPro"/>
</dbReference>
<comment type="subcellular location">
    <subcellularLocation>
        <location evidence="1">Cytoplasm</location>
    </subcellularLocation>
</comment>
<dbReference type="Proteomes" id="UP000184476">
    <property type="component" value="Unassembled WGS sequence"/>
</dbReference>
<keyword evidence="10" id="KW-1185">Reference proteome</keyword>
<evidence type="ECO:0000256" key="1">
    <source>
        <dbReference type="ARBA" id="ARBA00004496"/>
    </source>
</evidence>
<dbReference type="RefSeq" id="WP_073152432.1">
    <property type="nucleotide sequence ID" value="NZ_FQVL01000001.1"/>
</dbReference>
<evidence type="ECO:0000313" key="9">
    <source>
        <dbReference type="EMBL" id="SHE52819.1"/>
    </source>
</evidence>
<dbReference type="SMART" id="SM00347">
    <property type="entry name" value="HTH_MARR"/>
    <property type="match status" value="1"/>
</dbReference>
<name>A0A1M4U7S0_9BACL</name>
<organism evidence="9 10">
    <name type="scientific">Seinonella peptonophila</name>
    <dbReference type="NCBI Taxonomy" id="112248"/>
    <lineage>
        <taxon>Bacteria</taxon>
        <taxon>Bacillati</taxon>
        <taxon>Bacillota</taxon>
        <taxon>Bacilli</taxon>
        <taxon>Bacillales</taxon>
        <taxon>Thermoactinomycetaceae</taxon>
        <taxon>Seinonella</taxon>
    </lineage>
</organism>
<proteinExistence type="inferred from homology"/>
<dbReference type="InterPro" id="IPR036388">
    <property type="entry name" value="WH-like_DNA-bd_sf"/>
</dbReference>
<keyword evidence="3 9" id="KW-0238">DNA-binding</keyword>
<dbReference type="OrthoDB" id="9799747at2"/>
<dbReference type="PRINTS" id="PR00598">
    <property type="entry name" value="HTHMARR"/>
</dbReference>
<comment type="similarity">
    <text evidence="5">Belongs to the SarZ family.</text>
</comment>
<dbReference type="AlphaFoldDB" id="A0A1M4U7S0"/>
<evidence type="ECO:0000313" key="10">
    <source>
        <dbReference type="Proteomes" id="UP000184476"/>
    </source>
</evidence>
<gene>
    <name evidence="9" type="ORF">SAMN05444392_101860</name>
</gene>
<dbReference type="PANTHER" id="PTHR42756">
    <property type="entry name" value="TRANSCRIPTIONAL REGULATOR, MARR"/>
    <property type="match status" value="1"/>
</dbReference>
<dbReference type="SUPFAM" id="SSF46785">
    <property type="entry name" value="Winged helix' DNA-binding domain"/>
    <property type="match status" value="1"/>
</dbReference>